<evidence type="ECO:0000313" key="11">
    <source>
        <dbReference type="Proteomes" id="UP001299608"/>
    </source>
</evidence>
<dbReference type="Proteomes" id="UP001299608">
    <property type="component" value="Unassembled WGS sequence"/>
</dbReference>
<evidence type="ECO:0000256" key="5">
    <source>
        <dbReference type="SAM" id="Coils"/>
    </source>
</evidence>
<proteinExistence type="predicted"/>
<comment type="caution">
    <text evidence="8">The sequence shown here is derived from an EMBL/GenBank/DDBJ whole genome shotgun (WGS) entry which is preliminary data.</text>
</comment>
<dbReference type="RefSeq" id="WP_165641899.1">
    <property type="nucleotide sequence ID" value="NZ_JAAITT010000010.1"/>
</dbReference>
<keyword evidence="4 8" id="KW-0418">Kinase</keyword>
<keyword evidence="6" id="KW-0472">Membrane</keyword>
<evidence type="ECO:0000256" key="2">
    <source>
        <dbReference type="ARBA" id="ARBA00022553"/>
    </source>
</evidence>
<evidence type="ECO:0000313" key="9">
    <source>
        <dbReference type="EMBL" id="NSJ48830.1"/>
    </source>
</evidence>
<dbReference type="SUPFAM" id="SSF55874">
    <property type="entry name" value="ATPase domain of HSP90 chaperone/DNA topoisomerase II/histidine kinase"/>
    <property type="match status" value="1"/>
</dbReference>
<dbReference type="GO" id="GO:0000155">
    <property type="term" value="F:phosphorelay sensor kinase activity"/>
    <property type="evidence" value="ECO:0007669"/>
    <property type="project" value="InterPro"/>
</dbReference>
<dbReference type="InterPro" id="IPR050640">
    <property type="entry name" value="Bact_2-comp_sensor_kinase"/>
</dbReference>
<keyword evidence="3" id="KW-0808">Transferase</keyword>
<reference evidence="9 10" key="1">
    <citation type="journal article" date="2020" name="Cell Host Microbe">
        <title>Functional and Genomic Variation between Human-Derived Isolates of Lachnospiraceae Reveals Inter- and Intra-Species Diversity.</title>
        <authorList>
            <person name="Sorbara M.T."/>
            <person name="Littmann E.R."/>
            <person name="Fontana E."/>
            <person name="Moody T.U."/>
            <person name="Kohout C.E."/>
            <person name="Gjonbalaj M."/>
            <person name="Eaton V."/>
            <person name="Seok R."/>
            <person name="Leiner I.M."/>
            <person name="Pamer E.G."/>
        </authorList>
    </citation>
    <scope>NUCLEOTIDE SEQUENCE [LARGE SCALE GENOMIC DNA]</scope>
    <source>
        <strain evidence="9 10">MSK.1.17</strain>
    </source>
</reference>
<dbReference type="PANTHER" id="PTHR34220">
    <property type="entry name" value="SENSOR HISTIDINE KINASE YPDA"/>
    <property type="match status" value="1"/>
</dbReference>
<dbReference type="InterPro" id="IPR036890">
    <property type="entry name" value="HATPase_C_sf"/>
</dbReference>
<dbReference type="InterPro" id="IPR003660">
    <property type="entry name" value="HAMP_dom"/>
</dbReference>
<name>A0AAW5BSZ8_9FIRM</name>
<protein>
    <submittedName>
        <fullName evidence="8">Histidine kinase</fullName>
    </submittedName>
</protein>
<dbReference type="PROSITE" id="PS50885">
    <property type="entry name" value="HAMP"/>
    <property type="match status" value="1"/>
</dbReference>
<sequence>MKDNKDNKKIHMRLQTILFLLITLVVVISVSTTAFFSYRTYKQGLIDRVAASRNDVLMQVSAKVDLLQANMTSLSKLYFNLVSDFAQNDIQALFHGDNPQGSITAGQLMDAYQDVMNSMDVEYSVTMLDNEGLSYTSTKAEQDHDLTGFQNELWYIYIPHSLDKGEVYWTQSHKDPSIGDGFFFSAVKRTKNHEGKEITILINVSERVLYQTYQNIMSDNTIYIVDKSGRIISSNTERMVSLNYFNMHRLDQLVVSGGYSIVEKSGVKYLLSRYDNPKYDLVYLEEIPLENLLVPLRRMQRDTILATIFIIFLSSIVILIVVRTFTLPILRLCQKLKRVSDGDFDTRFDIQSWSEISLINDVSGEMVRKISSLFEDLKEEEKQKRLAELEFLQAQINPHFIYNTLFSVKCLVSLGENDTAERMLENFTAMLRTILGQKDEMISLQEELVILHQYFVVLQCKYGDEILLGVDIPEDLLKQRVLKFVLQPIVENSIFHGLEPAGSKGHVVVRAWERGARLYLSVEDDGAGMDCNRLKEVQGTIGSDNSTMVGINNTVKRIKLHFGAQYGVEISSEKDVGTKVVLILPSIKAEGQAAKGDGAY</sequence>
<dbReference type="Gene3D" id="6.10.340.10">
    <property type="match status" value="1"/>
</dbReference>
<keyword evidence="5" id="KW-0175">Coiled coil</keyword>
<feature type="domain" description="HAMP" evidence="7">
    <location>
        <begin position="323"/>
        <end position="375"/>
    </location>
</feature>
<dbReference type="Pfam" id="PF02518">
    <property type="entry name" value="HATPase_c"/>
    <property type="match status" value="1"/>
</dbReference>
<reference evidence="8" key="3">
    <citation type="submission" date="2022-01" db="EMBL/GenBank/DDBJ databases">
        <title>Collection of gut derived symbiotic bacterial strains cultured from healthy donors.</title>
        <authorList>
            <person name="Lin H."/>
            <person name="Kohout C."/>
            <person name="Waligurski E."/>
            <person name="Pamer E.G."/>
        </authorList>
    </citation>
    <scope>NUCLEOTIDE SEQUENCE</scope>
    <source>
        <strain evidence="8">DFI.6.55</strain>
    </source>
</reference>
<keyword evidence="6" id="KW-0812">Transmembrane</keyword>
<dbReference type="InterPro" id="IPR003594">
    <property type="entry name" value="HATPase_dom"/>
</dbReference>
<dbReference type="InterPro" id="IPR010559">
    <property type="entry name" value="Sig_transdc_His_kin_internal"/>
</dbReference>
<gene>
    <name evidence="9" type="ORF">G5B36_08970</name>
    <name evidence="8" type="ORF">L0N08_17920</name>
</gene>
<organism evidence="8 11">
    <name type="scientific">Enterocloster aldenensis</name>
    <dbReference type="NCBI Taxonomy" id="358742"/>
    <lineage>
        <taxon>Bacteria</taxon>
        <taxon>Bacillati</taxon>
        <taxon>Bacillota</taxon>
        <taxon>Clostridia</taxon>
        <taxon>Lachnospirales</taxon>
        <taxon>Lachnospiraceae</taxon>
        <taxon>Enterocloster</taxon>
    </lineage>
</organism>
<dbReference type="Gene3D" id="3.30.565.10">
    <property type="entry name" value="Histidine kinase-like ATPase, C-terminal domain"/>
    <property type="match status" value="1"/>
</dbReference>
<evidence type="ECO:0000313" key="10">
    <source>
        <dbReference type="Proteomes" id="UP000669239"/>
    </source>
</evidence>
<feature type="transmembrane region" description="Helical" evidence="6">
    <location>
        <begin position="17"/>
        <end position="38"/>
    </location>
</feature>
<evidence type="ECO:0000256" key="1">
    <source>
        <dbReference type="ARBA" id="ARBA00004370"/>
    </source>
</evidence>
<keyword evidence="6" id="KW-1133">Transmembrane helix</keyword>
<feature type="coiled-coil region" evidence="5">
    <location>
        <begin position="370"/>
        <end position="397"/>
    </location>
</feature>
<accession>A0AAW5BSZ8</accession>
<dbReference type="GO" id="GO:0016020">
    <property type="term" value="C:membrane"/>
    <property type="evidence" value="ECO:0007669"/>
    <property type="project" value="UniProtKB-SubCell"/>
</dbReference>
<keyword evidence="2" id="KW-0597">Phosphoprotein</keyword>
<dbReference type="EMBL" id="JAKNGE010000023">
    <property type="protein sequence ID" value="MCG4747306.1"/>
    <property type="molecule type" value="Genomic_DNA"/>
</dbReference>
<evidence type="ECO:0000256" key="3">
    <source>
        <dbReference type="ARBA" id="ARBA00022679"/>
    </source>
</evidence>
<keyword evidence="10" id="KW-1185">Reference proteome</keyword>
<comment type="subcellular location">
    <subcellularLocation>
        <location evidence="1">Membrane</location>
    </subcellularLocation>
</comment>
<dbReference type="Proteomes" id="UP000669239">
    <property type="component" value="Unassembled WGS sequence"/>
</dbReference>
<dbReference type="PANTHER" id="PTHR34220:SF7">
    <property type="entry name" value="SENSOR HISTIDINE KINASE YPDA"/>
    <property type="match status" value="1"/>
</dbReference>
<feature type="transmembrane region" description="Helical" evidence="6">
    <location>
        <begin position="304"/>
        <end position="325"/>
    </location>
</feature>
<evidence type="ECO:0000256" key="6">
    <source>
        <dbReference type="SAM" id="Phobius"/>
    </source>
</evidence>
<evidence type="ECO:0000259" key="7">
    <source>
        <dbReference type="PROSITE" id="PS50885"/>
    </source>
</evidence>
<dbReference type="EMBL" id="JAAITT010000010">
    <property type="protein sequence ID" value="NSJ48830.1"/>
    <property type="molecule type" value="Genomic_DNA"/>
</dbReference>
<reference evidence="9" key="2">
    <citation type="submission" date="2020-02" db="EMBL/GenBank/DDBJ databases">
        <authorList>
            <person name="Littmann E."/>
            <person name="Sorbara M."/>
        </authorList>
    </citation>
    <scope>NUCLEOTIDE SEQUENCE</scope>
    <source>
        <strain evidence="9">MSK.1.17</strain>
    </source>
</reference>
<evidence type="ECO:0000313" key="8">
    <source>
        <dbReference type="EMBL" id="MCG4747306.1"/>
    </source>
</evidence>
<dbReference type="AlphaFoldDB" id="A0AAW5BSZ8"/>
<evidence type="ECO:0000256" key="4">
    <source>
        <dbReference type="ARBA" id="ARBA00022777"/>
    </source>
</evidence>
<dbReference type="Pfam" id="PF06580">
    <property type="entry name" value="His_kinase"/>
    <property type="match status" value="1"/>
</dbReference>